<keyword evidence="2" id="KW-1185">Reference proteome</keyword>
<sequence>MPFRLAEPLYQGMVEIGRAFRDNVSDTFEHFPNSLVKLGFARIALQYIVENQFKFFVQLGQGEAPVHWRVELGKEETQAQKFVCVHPRSGRTCSCQIPQKP</sequence>
<gene>
    <name evidence="1" type="ORF">HJA_04116</name>
</gene>
<proteinExistence type="predicted"/>
<reference evidence="1 2" key="1">
    <citation type="journal article" date="2014" name="Antonie Van Leeuwenhoek">
        <title>Hyphomonas beringensis sp. nov. and Hyphomonas chukchiensis sp. nov., isolated from surface seawater of the Bering Sea and Chukchi Sea.</title>
        <authorList>
            <person name="Li C."/>
            <person name="Lai Q."/>
            <person name="Li G."/>
            <person name="Dong C."/>
            <person name="Wang J."/>
            <person name="Liao Y."/>
            <person name="Shao Z."/>
        </authorList>
    </citation>
    <scope>NUCLEOTIDE SEQUENCE [LARGE SCALE GENOMIC DNA]</scope>
    <source>
        <strain evidence="1 2">VP2</strain>
    </source>
</reference>
<dbReference type="AlphaFoldDB" id="A0A059FIC4"/>
<protein>
    <submittedName>
        <fullName evidence="1">Uncharacterized protein</fullName>
    </submittedName>
</protein>
<organism evidence="1 2">
    <name type="scientific">Hyphomonas jannaschiana VP2</name>
    <dbReference type="NCBI Taxonomy" id="1280952"/>
    <lineage>
        <taxon>Bacteria</taxon>
        <taxon>Pseudomonadati</taxon>
        <taxon>Pseudomonadota</taxon>
        <taxon>Alphaproteobacteria</taxon>
        <taxon>Hyphomonadales</taxon>
        <taxon>Hyphomonadaceae</taxon>
        <taxon>Hyphomonas</taxon>
    </lineage>
</organism>
<dbReference type="EMBL" id="ARYJ01000002">
    <property type="protein sequence ID" value="KCZ90384.1"/>
    <property type="molecule type" value="Genomic_DNA"/>
</dbReference>
<evidence type="ECO:0000313" key="1">
    <source>
        <dbReference type="EMBL" id="KCZ90384.1"/>
    </source>
</evidence>
<name>A0A059FIC4_9PROT</name>
<dbReference type="Proteomes" id="UP000024816">
    <property type="component" value="Unassembled WGS sequence"/>
</dbReference>
<accession>A0A059FIC4</accession>
<comment type="caution">
    <text evidence="1">The sequence shown here is derived from an EMBL/GenBank/DDBJ whole genome shotgun (WGS) entry which is preliminary data.</text>
</comment>
<evidence type="ECO:0000313" key="2">
    <source>
        <dbReference type="Proteomes" id="UP000024816"/>
    </source>
</evidence>